<keyword evidence="3 6" id="KW-0732">Signal</keyword>
<gene>
    <name evidence="9" type="ORF">FYJ73_08005</name>
</gene>
<reference evidence="9 10" key="1">
    <citation type="submission" date="2019-08" db="EMBL/GenBank/DDBJ databases">
        <title>In-depth cultivation of the pig gut microbiome towards novel bacterial diversity and tailored functional studies.</title>
        <authorList>
            <person name="Wylensek D."/>
            <person name="Hitch T.C.A."/>
            <person name="Clavel T."/>
        </authorList>
    </citation>
    <scope>NUCLEOTIDE SEQUENCE [LARGE SCALE GENOMIC DNA]</scope>
    <source>
        <strain evidence="9 10">LKV-178-WT-2A</strain>
    </source>
</reference>
<evidence type="ECO:0000256" key="5">
    <source>
        <dbReference type="ARBA" id="ARBA00023237"/>
    </source>
</evidence>
<keyword evidence="5" id="KW-0998">Cell outer membrane</keyword>
<dbReference type="AlphaFoldDB" id="A0A7K0KF90"/>
<evidence type="ECO:0000256" key="4">
    <source>
        <dbReference type="ARBA" id="ARBA00023136"/>
    </source>
</evidence>
<dbReference type="Proteomes" id="UP000438914">
    <property type="component" value="Unassembled WGS sequence"/>
</dbReference>
<dbReference type="Gene3D" id="1.25.40.390">
    <property type="match status" value="1"/>
</dbReference>
<dbReference type="EMBL" id="VUNG01000018">
    <property type="protein sequence ID" value="MST84611.1"/>
    <property type="molecule type" value="Genomic_DNA"/>
</dbReference>
<dbReference type="Pfam" id="PF07980">
    <property type="entry name" value="SusD_RagB"/>
    <property type="match status" value="1"/>
</dbReference>
<dbReference type="InterPro" id="IPR012944">
    <property type="entry name" value="SusD_RagB_dom"/>
</dbReference>
<keyword evidence="4" id="KW-0472">Membrane</keyword>
<evidence type="ECO:0000256" key="1">
    <source>
        <dbReference type="ARBA" id="ARBA00004442"/>
    </source>
</evidence>
<dbReference type="RefSeq" id="WP_154534197.1">
    <property type="nucleotide sequence ID" value="NZ_VUNG01000018.1"/>
</dbReference>
<dbReference type="Gene3D" id="1.25.40.10">
    <property type="entry name" value="Tetratricopeptide repeat domain"/>
    <property type="match status" value="1"/>
</dbReference>
<dbReference type="InterPro" id="IPR011990">
    <property type="entry name" value="TPR-like_helical_dom_sf"/>
</dbReference>
<evidence type="ECO:0000313" key="9">
    <source>
        <dbReference type="EMBL" id="MST84611.1"/>
    </source>
</evidence>
<evidence type="ECO:0000259" key="8">
    <source>
        <dbReference type="Pfam" id="PF14322"/>
    </source>
</evidence>
<dbReference type="PROSITE" id="PS51257">
    <property type="entry name" value="PROKAR_LIPOPROTEIN"/>
    <property type="match status" value="1"/>
</dbReference>
<evidence type="ECO:0000256" key="2">
    <source>
        <dbReference type="ARBA" id="ARBA00006275"/>
    </source>
</evidence>
<comment type="subcellular location">
    <subcellularLocation>
        <location evidence="1">Cell outer membrane</location>
    </subcellularLocation>
</comment>
<dbReference type="InterPro" id="IPR033985">
    <property type="entry name" value="SusD-like_N"/>
</dbReference>
<keyword evidence="10" id="KW-1185">Reference proteome</keyword>
<evidence type="ECO:0000256" key="3">
    <source>
        <dbReference type="ARBA" id="ARBA00022729"/>
    </source>
</evidence>
<comment type="similarity">
    <text evidence="2">Belongs to the SusD family.</text>
</comment>
<evidence type="ECO:0000313" key="10">
    <source>
        <dbReference type="Proteomes" id="UP000438914"/>
    </source>
</evidence>
<name>A0A7K0KF90_9BACT</name>
<dbReference type="SUPFAM" id="SSF48452">
    <property type="entry name" value="TPR-like"/>
    <property type="match status" value="1"/>
</dbReference>
<feature type="chain" id="PRO_5029455271" evidence="6">
    <location>
        <begin position="27"/>
        <end position="545"/>
    </location>
</feature>
<accession>A0A7K0KF90</accession>
<feature type="signal peptide" evidence="6">
    <location>
        <begin position="1"/>
        <end position="26"/>
    </location>
</feature>
<organism evidence="9 10">
    <name type="scientific">Hallella mizrahii</name>
    <dbReference type="NCBI Taxonomy" id="2606637"/>
    <lineage>
        <taxon>Bacteria</taxon>
        <taxon>Pseudomonadati</taxon>
        <taxon>Bacteroidota</taxon>
        <taxon>Bacteroidia</taxon>
        <taxon>Bacteroidales</taxon>
        <taxon>Prevotellaceae</taxon>
        <taxon>Hallella</taxon>
    </lineage>
</organism>
<protein>
    <submittedName>
        <fullName evidence="9">RagB/SusD family nutrient uptake outer membrane protein</fullName>
    </submittedName>
</protein>
<comment type="caution">
    <text evidence="9">The sequence shown here is derived from an EMBL/GenBank/DDBJ whole genome shotgun (WGS) entry which is preliminary data.</text>
</comment>
<feature type="domain" description="RagB/SusD" evidence="7">
    <location>
        <begin position="365"/>
        <end position="545"/>
    </location>
</feature>
<proteinExistence type="inferred from homology"/>
<evidence type="ECO:0000256" key="6">
    <source>
        <dbReference type="SAM" id="SignalP"/>
    </source>
</evidence>
<evidence type="ECO:0000259" key="7">
    <source>
        <dbReference type="Pfam" id="PF07980"/>
    </source>
</evidence>
<sequence>MKIFRYKNIIPAVALAVASLGMTSCVGDLDVDNINPQQVATPDYDAVLNKVYANMVLTGQTGPAGNGDLDDIDEGTSSMIRQLWNANELTTDEAECIWGDAGIPEFNHNSWSDNHPMMKALYYRLYFGITLANYYLDQTVGSTDAGISTKRAEARFMRALYYSYLMDLYGNVPFTTKTSTESAPQASRTKIFRFVQDELLEVSGEKGGSTEVLSDAKVYNGNENGYGRANKAAAWLLLARNYLNSGVYTGTEKNDSAKIYAGKVIDSPYKLSTEASGSYTGFQKLFMGDNDTNGAQNEIILPAIHDGDKTQTWGGCLFLIASTTDADVLKDYPTGTSENWGGNHARKQFVQKFFPSSEPAAGTPADVSAEAKDDRALFYTKGHTESISKETDFKSGFAYVKFINRHSDGTNPKNSQFVDVDFPMMRVAEAYLTYAEADARLNGNKCTADGLAKVNALRERAHAATLSSCTLDNLCDEWSREFAYEGRRRMDLIRFGKFGGQSDYTWEWMGGTKNGTPFDKHFNIFPIPNSDINANTTGLKQNPGY</sequence>
<dbReference type="Gene3D" id="1.10.3780.10">
    <property type="entry name" value="SusD-like"/>
    <property type="match status" value="1"/>
</dbReference>
<dbReference type="GO" id="GO:0009279">
    <property type="term" value="C:cell outer membrane"/>
    <property type="evidence" value="ECO:0007669"/>
    <property type="project" value="UniProtKB-SubCell"/>
</dbReference>
<feature type="domain" description="SusD-like N-terminal" evidence="8">
    <location>
        <begin position="29"/>
        <end position="243"/>
    </location>
</feature>
<dbReference type="Pfam" id="PF14322">
    <property type="entry name" value="SusD-like_3"/>
    <property type="match status" value="1"/>
</dbReference>